<dbReference type="AlphaFoldDB" id="A0A7N0ZU11"/>
<organism evidence="1 2">
    <name type="scientific">Kalanchoe fedtschenkoi</name>
    <name type="common">Lavender scallops</name>
    <name type="synonym">South American air plant</name>
    <dbReference type="NCBI Taxonomy" id="63787"/>
    <lineage>
        <taxon>Eukaryota</taxon>
        <taxon>Viridiplantae</taxon>
        <taxon>Streptophyta</taxon>
        <taxon>Embryophyta</taxon>
        <taxon>Tracheophyta</taxon>
        <taxon>Spermatophyta</taxon>
        <taxon>Magnoliopsida</taxon>
        <taxon>eudicotyledons</taxon>
        <taxon>Gunneridae</taxon>
        <taxon>Pentapetalae</taxon>
        <taxon>Saxifragales</taxon>
        <taxon>Crassulaceae</taxon>
        <taxon>Kalanchoe</taxon>
    </lineage>
</organism>
<dbReference type="PANTHER" id="PTHR33237">
    <property type="entry name" value="F2P16.13 PROTEIN-RELATED"/>
    <property type="match status" value="1"/>
</dbReference>
<evidence type="ECO:0000313" key="2">
    <source>
        <dbReference type="Proteomes" id="UP000594263"/>
    </source>
</evidence>
<proteinExistence type="predicted"/>
<sequence length="192" mass="22167">MSIKVIPYLVDKMKHRPTIICARRSSSYKRVDDEVNLQMKINCRNNKKSAWRKPASVFFNMFGTGNNRVTQRVQALGAESKKRFQRAMKAERTGRQIGAFRWFRHADDTVAATAEKRSASGSRMFWKVDAGRNKPRLMQRISIRKQLHKEPKGPELCKRRILMGVKCKPFNASGKLHYDRDGVILAEDDEAL</sequence>
<protein>
    <submittedName>
        <fullName evidence="1">Uncharacterized protein</fullName>
    </submittedName>
</protein>
<keyword evidence="2" id="KW-1185">Reference proteome</keyword>
<accession>A0A7N0ZU11</accession>
<evidence type="ECO:0000313" key="1">
    <source>
        <dbReference type="EnsemblPlants" id="Kaladp0036s0108.1.v1.1.CDS.1"/>
    </source>
</evidence>
<reference evidence="1" key="1">
    <citation type="submission" date="2021-01" db="UniProtKB">
        <authorList>
            <consortium name="EnsemblPlants"/>
        </authorList>
    </citation>
    <scope>IDENTIFICATION</scope>
</reference>
<dbReference type="Gramene" id="Kaladp0036s0108.1.v1.1">
    <property type="protein sequence ID" value="Kaladp0036s0108.1.v1.1.CDS.1"/>
    <property type="gene ID" value="Kaladp0036s0108.v1.1"/>
</dbReference>
<dbReference type="EnsemblPlants" id="Kaladp0036s0108.1.v1.1">
    <property type="protein sequence ID" value="Kaladp0036s0108.1.v1.1.CDS.1"/>
    <property type="gene ID" value="Kaladp0036s0108.v1.1"/>
</dbReference>
<dbReference type="Proteomes" id="UP000594263">
    <property type="component" value="Unplaced"/>
</dbReference>
<dbReference type="PANTHER" id="PTHR33237:SF39">
    <property type="match status" value="1"/>
</dbReference>
<name>A0A7N0ZU11_KALFE</name>